<reference evidence="2" key="1">
    <citation type="submission" date="2016-10" db="EMBL/GenBank/DDBJ databases">
        <authorList>
            <person name="Varghese N."/>
            <person name="Submissions S."/>
        </authorList>
    </citation>
    <scope>NUCLEOTIDE SEQUENCE [LARGE SCALE GENOMIC DNA]</scope>
    <source>
        <strain evidence="2">DSM 25157</strain>
    </source>
</reference>
<dbReference type="EMBL" id="FNQJ01000015">
    <property type="protein sequence ID" value="SEA49824.1"/>
    <property type="molecule type" value="Genomic_DNA"/>
</dbReference>
<protein>
    <submittedName>
        <fullName evidence="1">Uncharacterized protein</fullName>
    </submittedName>
</protein>
<proteinExistence type="predicted"/>
<evidence type="ECO:0000313" key="1">
    <source>
        <dbReference type="EMBL" id="SEA49824.1"/>
    </source>
</evidence>
<keyword evidence="2" id="KW-1185">Reference proteome</keyword>
<gene>
    <name evidence="1" type="ORF">SAMN05421875_11543</name>
</gene>
<dbReference type="AlphaFoldDB" id="A0A1H4BP45"/>
<sequence length="143" mass="16162">MTIPSRKAYKQADEAAAFAHIKALAEKEPVDDEAASELWLDAEATVDAYIDAAESRSMDLLPSRQELGESCFWLLFQTKILRDDEHYRLIVELLSPQLGLSMFDLLPRVRKLREAALDALEAMVKKPPMDRPIAPQACEDDLF</sequence>
<organism evidence="1 2">
    <name type="scientific">Acidovorax soli</name>
    <dbReference type="NCBI Taxonomy" id="592050"/>
    <lineage>
        <taxon>Bacteria</taxon>
        <taxon>Pseudomonadati</taxon>
        <taxon>Pseudomonadota</taxon>
        <taxon>Betaproteobacteria</taxon>
        <taxon>Burkholderiales</taxon>
        <taxon>Comamonadaceae</taxon>
        <taxon>Acidovorax</taxon>
    </lineage>
</organism>
<dbReference type="RefSeq" id="WP_092698607.1">
    <property type="nucleotide sequence ID" value="NZ_CAXIQU010000013.1"/>
</dbReference>
<accession>A0A1H4BP45</accession>
<dbReference type="GeneID" id="34232264"/>
<dbReference type="Proteomes" id="UP000199002">
    <property type="component" value="Unassembled WGS sequence"/>
</dbReference>
<name>A0A1H4BP45_9BURK</name>
<evidence type="ECO:0000313" key="2">
    <source>
        <dbReference type="Proteomes" id="UP000199002"/>
    </source>
</evidence>